<organism evidence="1 3">
    <name type="scientific">Halarchaeum rubridurum</name>
    <dbReference type="NCBI Taxonomy" id="489911"/>
    <lineage>
        <taxon>Archaea</taxon>
        <taxon>Methanobacteriati</taxon>
        <taxon>Methanobacteriota</taxon>
        <taxon>Stenosarchaea group</taxon>
        <taxon>Halobacteria</taxon>
        <taxon>Halobacteriales</taxon>
        <taxon>Halobacteriaceae</taxon>
    </lineage>
</organism>
<evidence type="ECO:0000313" key="2">
    <source>
        <dbReference type="EMBL" id="MBP1953598.1"/>
    </source>
</evidence>
<evidence type="ECO:0000313" key="1">
    <source>
        <dbReference type="EMBL" id="GGM64048.1"/>
    </source>
</evidence>
<reference evidence="1" key="1">
    <citation type="journal article" date="2014" name="Int. J. Syst. Evol. Microbiol.">
        <title>Complete genome sequence of Corynebacterium casei LMG S-19264T (=DSM 44701T), isolated from a smear-ripened cheese.</title>
        <authorList>
            <consortium name="US DOE Joint Genome Institute (JGI-PGF)"/>
            <person name="Walter F."/>
            <person name="Albersmeier A."/>
            <person name="Kalinowski J."/>
            <person name="Ruckert C."/>
        </authorList>
    </citation>
    <scope>NUCLEOTIDE SEQUENCE</scope>
    <source>
        <strain evidence="1">JCM 16108</strain>
    </source>
</reference>
<sequence length="81" mass="9319">MLTDADLRDLDRELLDYLDEGRITPVYAQRRLEEDNVGDYSRGYVQQRLARLEEHDHAANLLGVGLYELVDDPREDDGGDV</sequence>
<dbReference type="EMBL" id="BMOO01000003">
    <property type="protein sequence ID" value="GGM64048.1"/>
    <property type="molecule type" value="Genomic_DNA"/>
</dbReference>
<reference evidence="1" key="2">
    <citation type="submission" date="2020-09" db="EMBL/GenBank/DDBJ databases">
        <authorList>
            <person name="Sun Q."/>
            <person name="Ohkuma M."/>
        </authorList>
    </citation>
    <scope>NUCLEOTIDE SEQUENCE</scope>
    <source>
        <strain evidence="1">JCM 16108</strain>
    </source>
</reference>
<dbReference type="RefSeq" id="WP_188871050.1">
    <property type="nucleotide sequence ID" value="NZ_BMOO01000003.1"/>
</dbReference>
<dbReference type="OrthoDB" id="275628at2157"/>
<dbReference type="InterPro" id="IPR036388">
    <property type="entry name" value="WH-like_DNA-bd_sf"/>
</dbReference>
<keyword evidence="3" id="KW-1185">Reference proteome</keyword>
<comment type="caution">
    <text evidence="1">The sequence shown here is derived from an EMBL/GenBank/DDBJ whole genome shotgun (WGS) entry which is preliminary data.</text>
</comment>
<protein>
    <submittedName>
        <fullName evidence="1">Uncharacterized protein</fullName>
    </submittedName>
</protein>
<reference evidence="2" key="3">
    <citation type="submission" date="2021-03" db="EMBL/GenBank/DDBJ databases">
        <title>Genomic Encyclopedia of Type Strains, Phase IV (KMG-IV): sequencing the most valuable type-strain genomes for metagenomic binning, comparative biology and taxonomic classification.</title>
        <authorList>
            <person name="Goeker M."/>
        </authorList>
    </citation>
    <scope>NUCLEOTIDE SEQUENCE</scope>
    <source>
        <strain evidence="2">DSM 22443</strain>
    </source>
</reference>
<dbReference type="EMBL" id="JAGGKO010000001">
    <property type="protein sequence ID" value="MBP1953598.1"/>
    <property type="molecule type" value="Genomic_DNA"/>
</dbReference>
<dbReference type="AlphaFoldDB" id="A0A830FUX2"/>
<gene>
    <name evidence="1" type="ORF">GCM10009017_12650</name>
    <name evidence="2" type="ORF">J2752_000479</name>
</gene>
<proteinExistence type="predicted"/>
<dbReference type="Gene3D" id="1.10.10.10">
    <property type="entry name" value="Winged helix-like DNA-binding domain superfamily/Winged helix DNA-binding domain"/>
    <property type="match status" value="1"/>
</dbReference>
<dbReference type="Proteomes" id="UP000614609">
    <property type="component" value="Unassembled WGS sequence"/>
</dbReference>
<dbReference type="Proteomes" id="UP000765891">
    <property type="component" value="Unassembled WGS sequence"/>
</dbReference>
<evidence type="ECO:0000313" key="3">
    <source>
        <dbReference type="Proteomes" id="UP000614609"/>
    </source>
</evidence>
<accession>A0A830FUX2</accession>
<name>A0A830FUX2_9EURY</name>